<dbReference type="Gene3D" id="3.10.180.10">
    <property type="entry name" value="2,3-Dihydroxybiphenyl 1,2-Dioxygenase, domain 1"/>
    <property type="match status" value="1"/>
</dbReference>
<accession>A0A6P1TE49</accession>
<proteinExistence type="predicted"/>
<feature type="domain" description="VOC" evidence="1">
    <location>
        <begin position="2"/>
        <end position="119"/>
    </location>
</feature>
<dbReference type="InterPro" id="IPR029068">
    <property type="entry name" value="Glyas_Bleomycin-R_OHBP_Dase"/>
</dbReference>
<dbReference type="KEGG" id="anr:Ana3638_00330"/>
<evidence type="ECO:0000313" key="2">
    <source>
        <dbReference type="EMBL" id="QHQ59434.1"/>
    </source>
</evidence>
<evidence type="ECO:0000259" key="1">
    <source>
        <dbReference type="PROSITE" id="PS51819"/>
    </source>
</evidence>
<dbReference type="InterPro" id="IPR004360">
    <property type="entry name" value="Glyas_Fos-R_dOase_dom"/>
</dbReference>
<organism evidence="2 3">
    <name type="scientific">Anaerocolumna sedimenticola</name>
    <dbReference type="NCBI Taxonomy" id="2696063"/>
    <lineage>
        <taxon>Bacteria</taxon>
        <taxon>Bacillati</taxon>
        <taxon>Bacillota</taxon>
        <taxon>Clostridia</taxon>
        <taxon>Lachnospirales</taxon>
        <taxon>Lachnospiraceae</taxon>
        <taxon>Anaerocolumna</taxon>
    </lineage>
</organism>
<dbReference type="Proteomes" id="UP000464314">
    <property type="component" value="Chromosome"/>
</dbReference>
<dbReference type="SUPFAM" id="SSF54593">
    <property type="entry name" value="Glyoxalase/Bleomycin resistance protein/Dihydroxybiphenyl dioxygenase"/>
    <property type="match status" value="1"/>
</dbReference>
<protein>
    <submittedName>
        <fullName evidence="2">VOC family protein</fullName>
    </submittedName>
</protein>
<gene>
    <name evidence="2" type="ORF">Ana3638_00330</name>
</gene>
<dbReference type="PROSITE" id="PS51819">
    <property type="entry name" value="VOC"/>
    <property type="match status" value="1"/>
</dbReference>
<sequence length="120" mass="13598">MKFNWCTIQVNNMEESVKFYRDIVGLTLDRSFQAGPDTEITFLGEGETKLELIHNKNNSSVNIGADISLGFEVKSLEKMTTFLKENNISIHSGPFSPNPHIKFIYVLDPNGLKIQFAENM</sequence>
<dbReference type="InterPro" id="IPR037523">
    <property type="entry name" value="VOC_core"/>
</dbReference>
<dbReference type="AlphaFoldDB" id="A0A6P1TE49"/>
<dbReference type="EMBL" id="CP048000">
    <property type="protein sequence ID" value="QHQ59434.1"/>
    <property type="molecule type" value="Genomic_DNA"/>
</dbReference>
<evidence type="ECO:0000313" key="3">
    <source>
        <dbReference type="Proteomes" id="UP000464314"/>
    </source>
</evidence>
<keyword evidence="3" id="KW-1185">Reference proteome</keyword>
<reference evidence="2 3" key="1">
    <citation type="submission" date="2020-01" db="EMBL/GenBank/DDBJ databases">
        <title>Genome analysis of Anaerocolumna sp. CBA3638.</title>
        <authorList>
            <person name="Kim J."/>
            <person name="Roh S.W."/>
        </authorList>
    </citation>
    <scope>NUCLEOTIDE SEQUENCE [LARGE SCALE GENOMIC DNA]</scope>
    <source>
        <strain evidence="2 3">CBA3638</strain>
    </source>
</reference>
<dbReference type="Pfam" id="PF00903">
    <property type="entry name" value="Glyoxalase"/>
    <property type="match status" value="1"/>
</dbReference>
<name>A0A6P1TE49_9FIRM</name>
<dbReference type="RefSeq" id="WP_161836016.1">
    <property type="nucleotide sequence ID" value="NZ_CP048000.1"/>
</dbReference>